<comment type="caution">
    <text evidence="9">The sequence shown here is derived from an EMBL/GenBank/DDBJ whole genome shotgun (WGS) entry which is preliminary data.</text>
</comment>
<dbReference type="EC" id="3.1.1.61" evidence="3"/>
<dbReference type="SMART" id="SM00448">
    <property type="entry name" value="REC"/>
    <property type="match status" value="1"/>
</dbReference>
<dbReference type="InterPro" id="IPR008248">
    <property type="entry name" value="CheB-like"/>
</dbReference>
<evidence type="ECO:0000256" key="3">
    <source>
        <dbReference type="HAMAP-Rule" id="MF_00099"/>
    </source>
</evidence>
<feature type="region of interest" description="Disordered" evidence="6">
    <location>
        <begin position="138"/>
        <end position="158"/>
    </location>
</feature>
<dbReference type="InterPro" id="IPR035909">
    <property type="entry name" value="CheB_C"/>
</dbReference>
<dbReference type="PANTHER" id="PTHR42872">
    <property type="entry name" value="PROTEIN-GLUTAMATE METHYLESTERASE/PROTEIN-GLUTAMINE GLUTAMINASE"/>
    <property type="match status" value="1"/>
</dbReference>
<evidence type="ECO:0000256" key="1">
    <source>
        <dbReference type="ARBA" id="ARBA00022801"/>
    </source>
</evidence>
<keyword evidence="10" id="KW-1185">Reference proteome</keyword>
<evidence type="ECO:0000256" key="4">
    <source>
        <dbReference type="PROSITE-ProRule" id="PRU00050"/>
    </source>
</evidence>
<protein>
    <recommendedName>
        <fullName evidence="3">Protein-glutamate methylesterase/protein-glutamine glutaminase</fullName>
        <ecNumber evidence="3">3.1.1.61</ecNumber>
        <ecNumber evidence="3">3.5.1.44</ecNumber>
    </recommendedName>
</protein>
<comment type="catalytic activity">
    <reaction evidence="3">
        <text>L-glutaminyl-[protein] + H2O = L-glutamyl-[protein] + NH4(+)</text>
        <dbReference type="Rhea" id="RHEA:16441"/>
        <dbReference type="Rhea" id="RHEA-COMP:10207"/>
        <dbReference type="Rhea" id="RHEA-COMP:10208"/>
        <dbReference type="ChEBI" id="CHEBI:15377"/>
        <dbReference type="ChEBI" id="CHEBI:28938"/>
        <dbReference type="ChEBI" id="CHEBI:29973"/>
        <dbReference type="ChEBI" id="CHEBI:30011"/>
        <dbReference type="EC" id="3.5.1.44"/>
    </reaction>
</comment>
<dbReference type="InterPro" id="IPR011006">
    <property type="entry name" value="CheY-like_superfamily"/>
</dbReference>
<dbReference type="EC" id="3.5.1.44" evidence="3"/>
<keyword evidence="3" id="KW-0963">Cytoplasm</keyword>
<keyword evidence="3 5" id="KW-0597">Phosphoprotein</keyword>
<feature type="active site" evidence="3 4">
    <location>
        <position position="302"/>
    </location>
</feature>
<proteinExistence type="inferred from homology"/>
<dbReference type="CDD" id="cd16432">
    <property type="entry name" value="CheB_Rec"/>
    <property type="match status" value="1"/>
</dbReference>
<dbReference type="NCBIfam" id="NF001965">
    <property type="entry name" value="PRK00742.1"/>
    <property type="match status" value="1"/>
</dbReference>
<feature type="compositionally biased region" description="Low complexity" evidence="6">
    <location>
        <begin position="358"/>
        <end position="374"/>
    </location>
</feature>
<dbReference type="PANTHER" id="PTHR42872:SF3">
    <property type="entry name" value="PROTEIN-GLUTAMATE METHYLESTERASE_PROTEIN-GLUTAMINE GLUTAMINASE 1"/>
    <property type="match status" value="1"/>
</dbReference>
<evidence type="ECO:0000256" key="6">
    <source>
        <dbReference type="SAM" id="MobiDB-lite"/>
    </source>
</evidence>
<dbReference type="PROSITE" id="PS50110">
    <property type="entry name" value="RESPONSE_REGULATORY"/>
    <property type="match status" value="1"/>
</dbReference>
<evidence type="ECO:0000313" key="10">
    <source>
        <dbReference type="Proteomes" id="UP001589748"/>
    </source>
</evidence>
<name>A0ABV5LSA0_9ACTN</name>
<dbReference type="Gene3D" id="3.40.50.2300">
    <property type="match status" value="1"/>
</dbReference>
<feature type="compositionally biased region" description="Polar residues" evidence="6">
    <location>
        <begin position="438"/>
        <end position="455"/>
    </location>
</feature>
<comment type="PTM">
    <text evidence="3">Phosphorylated by CheA. Phosphorylation of the N-terminal regulatory domain activates the methylesterase activity.</text>
</comment>
<evidence type="ECO:0000313" key="9">
    <source>
        <dbReference type="EMBL" id="MFB9376965.1"/>
    </source>
</evidence>
<sequence>MPRRVRVLVVDDSAVIRKLITTVLSADADIEVVGTANDGAQGLQLIEELKPDAVTLDIEMPVLDGLQTMRQIRQRWRRLPVIMFSTLTERGASATLEALHAGASDYVTKPSNHGSFDESMRSVREQLIPRLKALTASALNPPPPRTSLPATSTPLPVAADGARRPVATGRPRALVIGSSTGGPEALLTVLQGLPATFPVPVLITQHMPPVFTKMYAQRLDGMCALKVVEAGDGEPVVAGSVYVAPGDFHMEVVRGGNGPQIRLQQGPPENFCRPAVDVMIRSAVRFFGGDLLAVILTGMGSDGRNGCREVSTAGGQIVVQDEATSVVWGMPGAVARDGTAQEVLPLDRIAEAIRRRTPGAGPARPAAPAVADPAPGAPPPRATLPARPTPPRTPLPARTPASPTPATPGRRFVFPNRVTTPRPAVPRPTPDPSRSARPATTQSPPGSGRQTPGRW</sequence>
<feature type="domain" description="Response regulatory" evidence="7">
    <location>
        <begin position="6"/>
        <end position="124"/>
    </location>
</feature>
<evidence type="ECO:0000259" key="8">
    <source>
        <dbReference type="PROSITE" id="PS50122"/>
    </source>
</evidence>
<keyword evidence="1 3" id="KW-0378">Hydrolase</keyword>
<dbReference type="GO" id="GO:0008984">
    <property type="term" value="F:protein-glutamate methylesterase activity"/>
    <property type="evidence" value="ECO:0007669"/>
    <property type="project" value="UniProtKB-EC"/>
</dbReference>
<dbReference type="PROSITE" id="PS50122">
    <property type="entry name" value="CHEB"/>
    <property type="match status" value="1"/>
</dbReference>
<feature type="active site" evidence="3 4">
    <location>
        <position position="206"/>
    </location>
</feature>
<dbReference type="EMBL" id="JBHMDM010000004">
    <property type="protein sequence ID" value="MFB9376965.1"/>
    <property type="molecule type" value="Genomic_DNA"/>
</dbReference>
<reference evidence="9 10" key="1">
    <citation type="submission" date="2024-09" db="EMBL/GenBank/DDBJ databases">
        <authorList>
            <person name="Sun Q."/>
            <person name="Mori K."/>
        </authorList>
    </citation>
    <scope>NUCLEOTIDE SEQUENCE [LARGE SCALE GENOMIC DNA]</scope>
    <source>
        <strain evidence="9 10">TISTR 1856</strain>
    </source>
</reference>
<organism evidence="9 10">
    <name type="scientific">Kineococcus gynurae</name>
    <dbReference type="NCBI Taxonomy" id="452979"/>
    <lineage>
        <taxon>Bacteria</taxon>
        <taxon>Bacillati</taxon>
        <taxon>Actinomycetota</taxon>
        <taxon>Actinomycetes</taxon>
        <taxon>Kineosporiales</taxon>
        <taxon>Kineosporiaceae</taxon>
        <taxon>Kineococcus</taxon>
    </lineage>
</organism>
<accession>A0ABV5LSA0</accession>
<dbReference type="Proteomes" id="UP001589748">
    <property type="component" value="Unassembled WGS sequence"/>
</dbReference>
<evidence type="ECO:0000256" key="2">
    <source>
        <dbReference type="ARBA" id="ARBA00048267"/>
    </source>
</evidence>
<dbReference type="RefSeq" id="WP_380135421.1">
    <property type="nucleotide sequence ID" value="NZ_JBHLUI010000003.1"/>
</dbReference>
<dbReference type="HAMAP" id="MF_00099">
    <property type="entry name" value="CheB_chemtxs"/>
    <property type="match status" value="1"/>
</dbReference>
<feature type="compositionally biased region" description="Low complexity" evidence="6">
    <location>
        <begin position="407"/>
        <end position="422"/>
    </location>
</feature>
<dbReference type="SUPFAM" id="SSF52172">
    <property type="entry name" value="CheY-like"/>
    <property type="match status" value="1"/>
</dbReference>
<evidence type="ECO:0000256" key="5">
    <source>
        <dbReference type="PROSITE-ProRule" id="PRU00169"/>
    </source>
</evidence>
<dbReference type="Pfam" id="PF01339">
    <property type="entry name" value="CheB_methylest"/>
    <property type="match status" value="1"/>
</dbReference>
<dbReference type="Gene3D" id="3.40.50.180">
    <property type="entry name" value="Methylesterase CheB, C-terminal domain"/>
    <property type="match status" value="1"/>
</dbReference>
<keyword evidence="3 4" id="KW-0145">Chemotaxis</keyword>
<gene>
    <name evidence="3" type="primary">cheB</name>
    <name evidence="9" type="ORF">ACFFVI_08285</name>
</gene>
<comment type="similarity">
    <text evidence="3">Belongs to the CheB family.</text>
</comment>
<feature type="compositionally biased region" description="Pro residues" evidence="6">
    <location>
        <begin position="375"/>
        <end position="394"/>
    </location>
</feature>
<feature type="active site" evidence="3 4">
    <location>
        <position position="179"/>
    </location>
</feature>
<feature type="modified residue" description="4-aspartylphosphate" evidence="3 5">
    <location>
        <position position="57"/>
    </location>
</feature>
<dbReference type="InterPro" id="IPR000673">
    <property type="entry name" value="Sig_transdc_resp-reg_Me-estase"/>
</dbReference>
<feature type="domain" description="CheB-type methylesterase" evidence="8">
    <location>
        <begin position="165"/>
        <end position="353"/>
    </location>
</feature>
<comment type="subcellular location">
    <subcellularLocation>
        <location evidence="3">Cytoplasm</location>
    </subcellularLocation>
</comment>
<dbReference type="SUPFAM" id="SSF52738">
    <property type="entry name" value="Methylesterase CheB, C-terminal domain"/>
    <property type="match status" value="1"/>
</dbReference>
<comment type="catalytic activity">
    <reaction evidence="2 3">
        <text>[protein]-L-glutamate 5-O-methyl ester + H2O = L-glutamyl-[protein] + methanol + H(+)</text>
        <dbReference type="Rhea" id="RHEA:23236"/>
        <dbReference type="Rhea" id="RHEA-COMP:10208"/>
        <dbReference type="Rhea" id="RHEA-COMP:10311"/>
        <dbReference type="ChEBI" id="CHEBI:15377"/>
        <dbReference type="ChEBI" id="CHEBI:15378"/>
        <dbReference type="ChEBI" id="CHEBI:17790"/>
        <dbReference type="ChEBI" id="CHEBI:29973"/>
        <dbReference type="ChEBI" id="CHEBI:82795"/>
        <dbReference type="EC" id="3.1.1.61"/>
    </reaction>
</comment>
<comment type="function">
    <text evidence="3">Involved in chemotaxis. Part of a chemotaxis signal transduction system that modulates chemotaxis in response to various stimuli. Catalyzes the demethylation of specific methylglutamate residues introduced into the chemoreceptors (methyl-accepting chemotaxis proteins or MCP) by CheR. Also mediates the irreversible deamidation of specific glutamine residues to glutamic acid.</text>
</comment>
<evidence type="ECO:0000259" key="7">
    <source>
        <dbReference type="PROSITE" id="PS50110"/>
    </source>
</evidence>
<comment type="domain">
    <text evidence="3">Contains a C-terminal catalytic domain, and an N-terminal region which modulates catalytic activity.</text>
</comment>
<dbReference type="CDD" id="cd17541">
    <property type="entry name" value="REC_CheB-like"/>
    <property type="match status" value="1"/>
</dbReference>
<dbReference type="Pfam" id="PF00072">
    <property type="entry name" value="Response_reg"/>
    <property type="match status" value="1"/>
</dbReference>
<dbReference type="InterPro" id="IPR001789">
    <property type="entry name" value="Sig_transdc_resp-reg_receiver"/>
</dbReference>
<feature type="region of interest" description="Disordered" evidence="6">
    <location>
        <begin position="357"/>
        <end position="455"/>
    </location>
</feature>